<dbReference type="AlphaFoldDB" id="A0A2P7ASY0"/>
<dbReference type="EMBL" id="PGGM01000020">
    <property type="protein sequence ID" value="PSH57328.1"/>
    <property type="molecule type" value="Genomic_DNA"/>
</dbReference>
<proteinExistence type="predicted"/>
<evidence type="ECO:0000256" key="1">
    <source>
        <dbReference type="SAM" id="Phobius"/>
    </source>
</evidence>
<sequence>MVWLLIWLLTILSFTMLIHGLLVPGRFYHYPFFAAGIFISFILPQLPGLANSRFVQDEALVKTLVFSCLCLAMCGVGWSVGTRPKIVKDIMFSEDRLLKAAAVLSLVGAYFFYKFGHLPDELRLRGQLSGLPVAYLFFAKLLTYGLALALICYARRGSRIALLIIIFDATFYLERIVIAGRRAETAEFCLLIALAFWFQRRWAVPRIAVVGGLVLSVVGMLGAGEYRAATYYGETRDWSAVVNIDLEKNWNRMLKEGGDEVHNAVSSIQFLDESHQFNYGIEHWNDLVFTFVPAQLVGQDIKSALIIPPLNSIHSKYYTPGVGETSTGMADAFSSFWYFGCVKFFLVAFAMGRFYSNAIKGNTLFQIVYMLSAVPSILVITHFTNEIVIAWVHMAAFLVPALYYARARNYPVGNAAFSTA</sequence>
<evidence type="ECO:0000313" key="3">
    <source>
        <dbReference type="Proteomes" id="UP000241764"/>
    </source>
</evidence>
<feature type="transmembrane region" description="Helical" evidence="1">
    <location>
        <begin position="336"/>
        <end position="356"/>
    </location>
</feature>
<evidence type="ECO:0000313" key="2">
    <source>
        <dbReference type="EMBL" id="PSH57328.1"/>
    </source>
</evidence>
<keyword evidence="3" id="KW-1185">Reference proteome</keyword>
<name>A0A2P7ASY0_9HYPH</name>
<evidence type="ECO:0008006" key="4">
    <source>
        <dbReference type="Google" id="ProtNLM"/>
    </source>
</evidence>
<gene>
    <name evidence="2" type="ORF">CU103_28630</name>
</gene>
<organism evidence="2 3">
    <name type="scientific">Phyllobacterium sophorae</name>
    <dbReference type="NCBI Taxonomy" id="1520277"/>
    <lineage>
        <taxon>Bacteria</taxon>
        <taxon>Pseudomonadati</taxon>
        <taxon>Pseudomonadota</taxon>
        <taxon>Alphaproteobacteria</taxon>
        <taxon>Hyphomicrobiales</taxon>
        <taxon>Phyllobacteriaceae</taxon>
        <taxon>Phyllobacterium</taxon>
    </lineage>
</organism>
<feature type="transmembrane region" description="Helical" evidence="1">
    <location>
        <begin position="133"/>
        <end position="153"/>
    </location>
</feature>
<feature type="transmembrane region" description="Helical" evidence="1">
    <location>
        <begin position="59"/>
        <end position="81"/>
    </location>
</feature>
<feature type="transmembrane region" description="Helical" evidence="1">
    <location>
        <begin position="207"/>
        <end position="224"/>
    </location>
</feature>
<dbReference type="Proteomes" id="UP000241764">
    <property type="component" value="Unassembled WGS sequence"/>
</dbReference>
<reference evidence="3" key="1">
    <citation type="submission" date="2017-11" db="EMBL/GenBank/DDBJ databases">
        <authorList>
            <person name="Kuznetsova I."/>
            <person name="Sazanova A."/>
            <person name="Chirak E."/>
            <person name="Safronova V."/>
            <person name="Willems A."/>
        </authorList>
    </citation>
    <scope>NUCLEOTIDE SEQUENCE [LARGE SCALE GENOMIC DNA]</scope>
    <source>
        <strain evidence="3">CCBAU 03422</strain>
    </source>
</reference>
<keyword evidence="1" id="KW-0812">Transmembrane</keyword>
<feature type="transmembrane region" description="Helical" evidence="1">
    <location>
        <begin position="97"/>
        <end position="113"/>
    </location>
</feature>
<protein>
    <recommendedName>
        <fullName evidence="4">Oligosaccharide repeat unit polymerase</fullName>
    </recommendedName>
</protein>
<feature type="transmembrane region" description="Helical" evidence="1">
    <location>
        <begin position="30"/>
        <end position="47"/>
    </location>
</feature>
<comment type="caution">
    <text evidence="2">The sequence shown here is derived from an EMBL/GenBank/DDBJ whole genome shotgun (WGS) entry which is preliminary data.</text>
</comment>
<keyword evidence="1" id="KW-0472">Membrane</keyword>
<feature type="transmembrane region" description="Helical" evidence="1">
    <location>
        <begin position="363"/>
        <end position="381"/>
    </location>
</feature>
<feature type="transmembrane region" description="Helical" evidence="1">
    <location>
        <begin position="6"/>
        <end position="23"/>
    </location>
</feature>
<keyword evidence="1" id="KW-1133">Transmembrane helix</keyword>
<accession>A0A2P7ASY0</accession>
<feature type="transmembrane region" description="Helical" evidence="1">
    <location>
        <begin position="387"/>
        <end position="405"/>
    </location>
</feature>